<comment type="caution">
    <text evidence="1">The sequence shown here is derived from an EMBL/GenBank/DDBJ whole genome shotgun (WGS) entry which is preliminary data.</text>
</comment>
<accession>A0AAD2BS39</accession>
<evidence type="ECO:0000313" key="2">
    <source>
        <dbReference type="Proteomes" id="UP001189756"/>
    </source>
</evidence>
<proteinExistence type="predicted"/>
<reference evidence="1" key="1">
    <citation type="submission" date="2023-07" db="EMBL/GenBank/DDBJ databases">
        <authorList>
            <person name="Peeters C."/>
        </authorList>
    </citation>
    <scope>NUCLEOTIDE SEQUENCE</scope>
    <source>
        <strain evidence="1">R-77560</strain>
    </source>
</reference>
<protein>
    <submittedName>
        <fullName evidence="1">Uncharacterized protein</fullName>
    </submittedName>
</protein>
<dbReference type="EMBL" id="CATZAZ010000011">
    <property type="protein sequence ID" value="CAJ0804615.1"/>
    <property type="molecule type" value="Genomic_DNA"/>
</dbReference>
<dbReference type="AlphaFoldDB" id="A0AAD2BS39"/>
<evidence type="ECO:0000313" key="1">
    <source>
        <dbReference type="EMBL" id="CAJ0804615.1"/>
    </source>
</evidence>
<name>A0AAD2BS39_9RALS</name>
<dbReference type="Proteomes" id="UP001189756">
    <property type="component" value="Unassembled WGS sequence"/>
</dbReference>
<organism evidence="1 2">
    <name type="scientific">Ralstonia thomasii</name>
    <dbReference type="NCBI Taxonomy" id="3058596"/>
    <lineage>
        <taxon>Bacteria</taxon>
        <taxon>Pseudomonadati</taxon>
        <taxon>Pseudomonadota</taxon>
        <taxon>Betaproteobacteria</taxon>
        <taxon>Burkholderiales</taxon>
        <taxon>Burkholderiaceae</taxon>
        <taxon>Ralstonia</taxon>
    </lineage>
</organism>
<gene>
    <name evidence="1" type="ORF">R77560_04104</name>
</gene>
<sequence length="94" mass="10195">MVPMFETAWVGQRITCARDTLIVTFSGLSVHVPEGGNCVVEQGAMLSIFNASGVPICLMPLIDVAESFPCRSCADEEESLDVWDFDVPSARTLN</sequence>